<keyword evidence="2 8" id="KW-0813">Transport</keyword>
<evidence type="ECO:0000256" key="7">
    <source>
        <dbReference type="ARBA" id="ARBA00023237"/>
    </source>
</evidence>
<keyword evidence="4 8" id="KW-0812">Transmembrane</keyword>
<evidence type="ECO:0000313" key="11">
    <source>
        <dbReference type="EMBL" id="ALU25922.1"/>
    </source>
</evidence>
<dbReference type="KEGG" id="mod:AS202_07110"/>
<dbReference type="GO" id="GO:0044718">
    <property type="term" value="P:siderophore transmembrane transport"/>
    <property type="evidence" value="ECO:0007669"/>
    <property type="project" value="TreeGrafter"/>
</dbReference>
<evidence type="ECO:0000256" key="5">
    <source>
        <dbReference type="ARBA" id="ARBA00022729"/>
    </source>
</evidence>
<dbReference type="InterPro" id="IPR012910">
    <property type="entry name" value="Plug_dom"/>
</dbReference>
<dbReference type="PANTHER" id="PTHR30069">
    <property type="entry name" value="TONB-DEPENDENT OUTER MEMBRANE RECEPTOR"/>
    <property type="match status" value="1"/>
</dbReference>
<reference evidence="11 12" key="1">
    <citation type="journal article" date="2016" name="J. Zhejiang Univ. Sci. B">
        <title>Antibiotic resistance mechanisms of Myroides sp.</title>
        <authorList>
            <person name="Hu S."/>
            <person name="Yuan S."/>
            <person name="Qu H."/>
            <person name="Jiang T."/>
            <person name="Zhou Y."/>
            <person name="Wang M."/>
            <person name="Ming D."/>
        </authorList>
    </citation>
    <scope>NUCLEOTIDE SEQUENCE [LARGE SCALE GENOMIC DNA]</scope>
    <source>
        <strain evidence="11 12">PR63039</strain>
    </source>
</reference>
<proteinExistence type="inferred from homology"/>
<keyword evidence="3 8" id="KW-1134">Transmembrane beta strand</keyword>
<evidence type="ECO:0000256" key="2">
    <source>
        <dbReference type="ARBA" id="ARBA00022448"/>
    </source>
</evidence>
<keyword evidence="7 8" id="KW-0998">Cell outer membrane</keyword>
<dbReference type="Gene3D" id="2.40.170.20">
    <property type="entry name" value="TonB-dependent receptor, beta-barrel domain"/>
    <property type="match status" value="1"/>
</dbReference>
<dbReference type="AlphaFoldDB" id="A0A0S7E4W8"/>
<evidence type="ECO:0000256" key="4">
    <source>
        <dbReference type="ARBA" id="ARBA00022692"/>
    </source>
</evidence>
<dbReference type="InterPro" id="IPR037066">
    <property type="entry name" value="Plug_dom_sf"/>
</dbReference>
<evidence type="ECO:0000256" key="8">
    <source>
        <dbReference type="PROSITE-ProRule" id="PRU01360"/>
    </source>
</evidence>
<evidence type="ECO:0000256" key="6">
    <source>
        <dbReference type="ARBA" id="ARBA00023136"/>
    </source>
</evidence>
<comment type="similarity">
    <text evidence="8">Belongs to the TonB-dependent receptor family.</text>
</comment>
<dbReference type="GO" id="GO:0009279">
    <property type="term" value="C:cell outer membrane"/>
    <property type="evidence" value="ECO:0007669"/>
    <property type="project" value="UniProtKB-SubCell"/>
</dbReference>
<dbReference type="PANTHER" id="PTHR30069:SF29">
    <property type="entry name" value="HEMOGLOBIN AND HEMOGLOBIN-HAPTOGLOBIN-BINDING PROTEIN 1-RELATED"/>
    <property type="match status" value="1"/>
</dbReference>
<evidence type="ECO:0000256" key="3">
    <source>
        <dbReference type="ARBA" id="ARBA00022452"/>
    </source>
</evidence>
<gene>
    <name evidence="11" type="ORF">AS202_07110</name>
</gene>
<dbReference type="Pfam" id="PF07715">
    <property type="entry name" value="Plug"/>
    <property type="match status" value="1"/>
</dbReference>
<dbReference type="Proteomes" id="UP000069030">
    <property type="component" value="Chromosome"/>
</dbReference>
<keyword evidence="5" id="KW-0732">Signal</keyword>
<sequence length="689" mass="79340">MTKTKLLVLTTVLCMANTAIYAQTPKDSITALNEIVIQKEVFRDLIPVQTLDGAKLQRLNSYSVADALRYFAGVKIKDYGGMGGLKTVDVRNMGTHHVGVFYNGVQVGNAQNGIVDLGKFSLDNIETVTLYNGQRSAIFQSAKEFASASTVYLQTKKPVFQKGKDINISAKYKAGSIQLVNPSVRTDIKVNNNISTSISAEYIYSNGDYKFRQKRHNIDGSVAYDTIGHRQNSDIEAYRIENTWFGKTDKDTWQANLYYYQSDRGLPGAVIKKSDVTLETENINERQQDKNFMAQGEWTRFVSDRYQFQLKGKYAYDEMHYLSRKTVGFEGEEVTYNPQFDNTYFQQEYYLSAAHLYKLTDIWDVSLSTDLQYNKLNATRKGQGTPFSYPERYTFLTSLATSVNLGKVKAQANILGTFTKEKVRYNFEAPDRQFWAPSVFLSYKPWDNENLVIHSFYKYIYRLPTFNDLYYTQLGTANLKPEASRQVNLGFTYNKQFQQSLFEEVHLSVESYYANITDKIIATPTSSMMRWMMTNLGKVENYGIETNLGTTLKIMEDLKLGVNLTYEYTVAKDKSKTLYGTPSYYGDQIPYAPWHSGSSIVSLDYKDWGLNYSFIYVGERYNGNKNNIKRNEIQPWYTHDISLLKSFKWRQYHFKASIEANNIANQYYEVVSNFPMPGRNFRFTLSFDL</sequence>
<accession>A0A0S7E4W8</accession>
<dbReference type="SUPFAM" id="SSF56935">
    <property type="entry name" value="Porins"/>
    <property type="match status" value="1"/>
</dbReference>
<name>A0A0S7E4W8_9FLAO</name>
<feature type="domain" description="TonB-dependent receptor plug" evidence="9">
    <location>
        <begin position="47"/>
        <end position="141"/>
    </location>
</feature>
<dbReference type="GO" id="GO:0015344">
    <property type="term" value="F:siderophore uptake transmembrane transporter activity"/>
    <property type="evidence" value="ECO:0007669"/>
    <property type="project" value="TreeGrafter"/>
</dbReference>
<keyword evidence="6 8" id="KW-0472">Membrane</keyword>
<feature type="domain" description="Outer membrane protein beta-barrel" evidence="10">
    <location>
        <begin position="434"/>
        <end position="669"/>
    </location>
</feature>
<organism evidence="11 12">
    <name type="scientific">Myroides odoratimimus</name>
    <dbReference type="NCBI Taxonomy" id="76832"/>
    <lineage>
        <taxon>Bacteria</taxon>
        <taxon>Pseudomonadati</taxon>
        <taxon>Bacteroidota</taxon>
        <taxon>Flavobacteriia</taxon>
        <taxon>Flavobacteriales</taxon>
        <taxon>Flavobacteriaceae</taxon>
        <taxon>Myroides</taxon>
    </lineage>
</organism>
<evidence type="ECO:0000256" key="1">
    <source>
        <dbReference type="ARBA" id="ARBA00004571"/>
    </source>
</evidence>
<dbReference type="InterPro" id="IPR039426">
    <property type="entry name" value="TonB-dep_rcpt-like"/>
</dbReference>
<evidence type="ECO:0000259" key="9">
    <source>
        <dbReference type="Pfam" id="PF07715"/>
    </source>
</evidence>
<dbReference type="Gene3D" id="2.170.130.10">
    <property type="entry name" value="TonB-dependent receptor, plug domain"/>
    <property type="match status" value="1"/>
</dbReference>
<evidence type="ECO:0000313" key="12">
    <source>
        <dbReference type="Proteomes" id="UP000069030"/>
    </source>
</evidence>
<dbReference type="eggNOG" id="COG4206">
    <property type="taxonomic scope" value="Bacteria"/>
</dbReference>
<evidence type="ECO:0000259" key="10">
    <source>
        <dbReference type="Pfam" id="PF14905"/>
    </source>
</evidence>
<dbReference type="RefSeq" id="WP_006257585.1">
    <property type="nucleotide sequence ID" value="NZ_BCMQ01000001.1"/>
</dbReference>
<dbReference type="Pfam" id="PF14905">
    <property type="entry name" value="OMP_b-brl_3"/>
    <property type="match status" value="1"/>
</dbReference>
<protein>
    <submittedName>
        <fullName evidence="11">Ligand-gated channel protein</fullName>
    </submittedName>
</protein>
<comment type="subcellular location">
    <subcellularLocation>
        <location evidence="1 8">Cell outer membrane</location>
        <topology evidence="1 8">Multi-pass membrane protein</topology>
    </subcellularLocation>
</comment>
<dbReference type="InterPro" id="IPR036942">
    <property type="entry name" value="Beta-barrel_TonB_sf"/>
</dbReference>
<dbReference type="PROSITE" id="PS52016">
    <property type="entry name" value="TONB_DEPENDENT_REC_3"/>
    <property type="match status" value="1"/>
</dbReference>
<dbReference type="InterPro" id="IPR041700">
    <property type="entry name" value="OMP_b-brl_3"/>
</dbReference>
<dbReference type="EMBL" id="CP013690">
    <property type="protein sequence ID" value="ALU25922.1"/>
    <property type="molecule type" value="Genomic_DNA"/>
</dbReference>